<keyword evidence="2" id="KW-1133">Transmembrane helix</keyword>
<keyword evidence="2" id="KW-0812">Transmembrane</keyword>
<accession>A0AAN8K2C5</accession>
<name>A0AAN8K2C5_PATCE</name>
<protein>
    <submittedName>
        <fullName evidence="3">Uncharacterized protein</fullName>
    </submittedName>
</protein>
<keyword evidence="2" id="KW-0472">Membrane</keyword>
<feature type="transmembrane region" description="Helical" evidence="2">
    <location>
        <begin position="78"/>
        <end position="101"/>
    </location>
</feature>
<dbReference type="Proteomes" id="UP001347796">
    <property type="component" value="Unassembled WGS sequence"/>
</dbReference>
<evidence type="ECO:0000313" key="3">
    <source>
        <dbReference type="EMBL" id="KAK6183683.1"/>
    </source>
</evidence>
<comment type="caution">
    <text evidence="3">The sequence shown here is derived from an EMBL/GenBank/DDBJ whole genome shotgun (WGS) entry which is preliminary data.</text>
</comment>
<evidence type="ECO:0000256" key="2">
    <source>
        <dbReference type="SAM" id="Phobius"/>
    </source>
</evidence>
<reference evidence="3 4" key="1">
    <citation type="submission" date="2024-01" db="EMBL/GenBank/DDBJ databases">
        <title>The genome of the rayed Mediterranean limpet Patella caerulea (Linnaeus, 1758).</title>
        <authorList>
            <person name="Anh-Thu Weber A."/>
            <person name="Halstead-Nussloch G."/>
        </authorList>
    </citation>
    <scope>NUCLEOTIDE SEQUENCE [LARGE SCALE GENOMIC DNA]</scope>
    <source>
        <strain evidence="3">AATW-2023a</strain>
        <tissue evidence="3">Whole specimen</tissue>
    </source>
</reference>
<dbReference type="AlphaFoldDB" id="A0AAN8K2C5"/>
<evidence type="ECO:0000313" key="4">
    <source>
        <dbReference type="Proteomes" id="UP001347796"/>
    </source>
</evidence>
<dbReference type="EMBL" id="JAZGQO010000007">
    <property type="protein sequence ID" value="KAK6183683.1"/>
    <property type="molecule type" value="Genomic_DNA"/>
</dbReference>
<keyword evidence="4" id="KW-1185">Reference proteome</keyword>
<proteinExistence type="predicted"/>
<evidence type="ECO:0000256" key="1">
    <source>
        <dbReference type="SAM" id="MobiDB-lite"/>
    </source>
</evidence>
<feature type="region of interest" description="Disordered" evidence="1">
    <location>
        <begin position="48"/>
        <end position="70"/>
    </location>
</feature>
<gene>
    <name evidence="3" type="ORF">SNE40_011113</name>
</gene>
<sequence>MDKIEKCAATTFKKLKSENLYQPFSMEVEDTATTQLIPTTQWPKAFKSVPQTKNDQPIEEGGFAANRRKSPTSCSTRCLVIIALVVIIVLIGIIVILVQILKK</sequence>
<organism evidence="3 4">
    <name type="scientific">Patella caerulea</name>
    <name type="common">Rayed Mediterranean limpet</name>
    <dbReference type="NCBI Taxonomy" id="87958"/>
    <lineage>
        <taxon>Eukaryota</taxon>
        <taxon>Metazoa</taxon>
        <taxon>Spiralia</taxon>
        <taxon>Lophotrochozoa</taxon>
        <taxon>Mollusca</taxon>
        <taxon>Gastropoda</taxon>
        <taxon>Patellogastropoda</taxon>
        <taxon>Patelloidea</taxon>
        <taxon>Patellidae</taxon>
        <taxon>Patella</taxon>
    </lineage>
</organism>